<evidence type="ECO:0000313" key="1">
    <source>
        <dbReference type="EMBL" id="CAG6553531.1"/>
    </source>
</evidence>
<proteinExistence type="predicted"/>
<organism evidence="1">
    <name type="scientific">Culex pipiens</name>
    <name type="common">House mosquito</name>
    <dbReference type="NCBI Taxonomy" id="7175"/>
    <lineage>
        <taxon>Eukaryota</taxon>
        <taxon>Metazoa</taxon>
        <taxon>Ecdysozoa</taxon>
        <taxon>Arthropoda</taxon>
        <taxon>Hexapoda</taxon>
        <taxon>Insecta</taxon>
        <taxon>Pterygota</taxon>
        <taxon>Neoptera</taxon>
        <taxon>Endopterygota</taxon>
        <taxon>Diptera</taxon>
        <taxon>Nematocera</taxon>
        <taxon>Culicoidea</taxon>
        <taxon>Culicidae</taxon>
        <taxon>Culicinae</taxon>
        <taxon>Culicini</taxon>
        <taxon>Culex</taxon>
        <taxon>Culex</taxon>
    </lineage>
</organism>
<dbReference type="EMBL" id="HBUE01249318">
    <property type="protein sequence ID" value="CAG6553531.1"/>
    <property type="molecule type" value="Transcribed_RNA"/>
</dbReference>
<reference evidence="1" key="1">
    <citation type="submission" date="2021-05" db="EMBL/GenBank/DDBJ databases">
        <authorList>
            <person name="Alioto T."/>
            <person name="Alioto T."/>
            <person name="Gomez Garrido J."/>
        </authorList>
    </citation>
    <scope>NUCLEOTIDE SEQUENCE</scope>
</reference>
<dbReference type="EMBL" id="HBUE01144480">
    <property type="protein sequence ID" value="CAG6502295.1"/>
    <property type="molecule type" value="Transcribed_RNA"/>
</dbReference>
<protein>
    <submittedName>
        <fullName evidence="1">(northern house mosquito) hypothetical protein</fullName>
    </submittedName>
</protein>
<accession>A0A8D8IKQ7</accession>
<sequence length="117" mass="13934">MNHPDQVPEGLLFAHSTRYRRSRQKPKPAVLEQHRVVDRKLQQQPHVTGHVFQRLVPHRIVQHLGAFLHKRRIPQQQRVQLVEFVHRLNRERLLHQVATLAAAHVRYLEQIGDLQLR</sequence>
<name>A0A8D8IKQ7_CULPI</name>
<dbReference type="AlphaFoldDB" id="A0A8D8IKQ7"/>